<dbReference type="AlphaFoldDB" id="A0A0N4VI02"/>
<evidence type="ECO:0000313" key="5">
    <source>
        <dbReference type="WBParaSite" id="EVEC_0001045301-mRNA-1"/>
    </source>
</evidence>
<dbReference type="STRING" id="51028.A0A0N4VI02"/>
<reference evidence="3 4" key="2">
    <citation type="submission" date="2018-10" db="EMBL/GenBank/DDBJ databases">
        <authorList>
            <consortium name="Pathogen Informatics"/>
        </authorList>
    </citation>
    <scope>NUCLEOTIDE SEQUENCE [LARGE SCALE GENOMIC DNA]</scope>
</reference>
<keyword evidence="4" id="KW-1185">Reference proteome</keyword>
<sequence length="236" mass="26933">MAKFLVLIATVVVATAAHRHFRYGRPYGNGQAFQDPFGDWDNEMNKIGNQRSGQAFFPPYGYGYGFPVPRQPVFFFGNRLNRGRNPYLPVLPPFFANVTEEELEKAIVILSDRDLTKQQQYVQLGEWVTAQGTEFAVEFDKWKSDLDKFAAEVKQTANEIIANVTTAMEQIIRIKNNMQITIKEERSKVKLLLSTYPKYVAKIIKDVKEAAIKSAMISYPPSTVLQAKFFPVLAFY</sequence>
<keyword evidence="1" id="KW-0732">Signal</keyword>
<dbReference type="Proteomes" id="UP000274131">
    <property type="component" value="Unassembled WGS sequence"/>
</dbReference>
<feature type="domain" description="SXP/RAL-2 family protein Ani s 5-like cation-binding" evidence="2">
    <location>
        <begin position="107"/>
        <end position="203"/>
    </location>
</feature>
<evidence type="ECO:0000313" key="3">
    <source>
        <dbReference type="EMBL" id="VDD95047.1"/>
    </source>
</evidence>
<accession>A0A0N4VI02</accession>
<gene>
    <name evidence="3" type="ORF">EVEC_LOCUS9798</name>
</gene>
<name>A0A0N4VI02_ENTVE</name>
<dbReference type="InterPro" id="IPR052823">
    <property type="entry name" value="SXP/RAL-2_related"/>
</dbReference>
<dbReference type="PANTHER" id="PTHR21593">
    <property type="entry name" value="PRION-LIKE- Q/N-RICH -DOMAIN-BEARING PROTEIN PROTEIN"/>
    <property type="match status" value="1"/>
</dbReference>
<dbReference type="PANTHER" id="PTHR21593:SF37">
    <property type="entry name" value="DUF148 DOMAIN-CONTAINING PROTEIN"/>
    <property type="match status" value="1"/>
</dbReference>
<organism evidence="5">
    <name type="scientific">Enterobius vermicularis</name>
    <name type="common">Human pinworm</name>
    <dbReference type="NCBI Taxonomy" id="51028"/>
    <lineage>
        <taxon>Eukaryota</taxon>
        <taxon>Metazoa</taxon>
        <taxon>Ecdysozoa</taxon>
        <taxon>Nematoda</taxon>
        <taxon>Chromadorea</taxon>
        <taxon>Rhabditida</taxon>
        <taxon>Spirurina</taxon>
        <taxon>Oxyuridomorpha</taxon>
        <taxon>Oxyuroidea</taxon>
        <taxon>Oxyuridae</taxon>
        <taxon>Enterobius</taxon>
    </lineage>
</organism>
<dbReference type="WBParaSite" id="EVEC_0001045301-mRNA-1">
    <property type="protein sequence ID" value="EVEC_0001045301-mRNA-1"/>
    <property type="gene ID" value="EVEC_0001045301"/>
</dbReference>
<evidence type="ECO:0000313" key="4">
    <source>
        <dbReference type="Proteomes" id="UP000274131"/>
    </source>
</evidence>
<reference evidence="5" key="1">
    <citation type="submission" date="2017-02" db="UniProtKB">
        <authorList>
            <consortium name="WormBaseParasite"/>
        </authorList>
    </citation>
    <scope>IDENTIFICATION</scope>
</reference>
<dbReference type="EMBL" id="UXUI01010304">
    <property type="protein sequence ID" value="VDD95047.1"/>
    <property type="molecule type" value="Genomic_DNA"/>
</dbReference>
<evidence type="ECO:0000259" key="2">
    <source>
        <dbReference type="Pfam" id="PF02520"/>
    </source>
</evidence>
<feature type="chain" id="PRO_5043122986" evidence="1">
    <location>
        <begin position="17"/>
        <end position="236"/>
    </location>
</feature>
<protein>
    <submittedName>
        <fullName evidence="5">DUF148 domain-containing protein</fullName>
    </submittedName>
</protein>
<evidence type="ECO:0000256" key="1">
    <source>
        <dbReference type="SAM" id="SignalP"/>
    </source>
</evidence>
<dbReference type="InterPro" id="IPR003677">
    <property type="entry name" value="ANIS5_cation-bd"/>
</dbReference>
<dbReference type="OrthoDB" id="5876804at2759"/>
<dbReference type="Pfam" id="PF02520">
    <property type="entry name" value="ANIS5_cation-bd"/>
    <property type="match status" value="1"/>
</dbReference>
<proteinExistence type="predicted"/>
<feature type="signal peptide" evidence="1">
    <location>
        <begin position="1"/>
        <end position="16"/>
    </location>
</feature>